<comment type="caution">
    <text evidence="1">The sequence shown here is derived from an EMBL/GenBank/DDBJ whole genome shotgun (WGS) entry which is preliminary data.</text>
</comment>
<proteinExistence type="predicted"/>
<dbReference type="Proteomes" id="UP001054945">
    <property type="component" value="Unassembled WGS sequence"/>
</dbReference>
<organism evidence="1 2">
    <name type="scientific">Caerostris extrusa</name>
    <name type="common">Bark spider</name>
    <name type="synonym">Caerostris bankana</name>
    <dbReference type="NCBI Taxonomy" id="172846"/>
    <lineage>
        <taxon>Eukaryota</taxon>
        <taxon>Metazoa</taxon>
        <taxon>Ecdysozoa</taxon>
        <taxon>Arthropoda</taxon>
        <taxon>Chelicerata</taxon>
        <taxon>Arachnida</taxon>
        <taxon>Araneae</taxon>
        <taxon>Araneomorphae</taxon>
        <taxon>Entelegynae</taxon>
        <taxon>Araneoidea</taxon>
        <taxon>Araneidae</taxon>
        <taxon>Caerostris</taxon>
    </lineage>
</organism>
<keyword evidence="2" id="KW-1185">Reference proteome</keyword>
<keyword evidence="1" id="KW-0808">Transferase</keyword>
<reference evidence="1 2" key="1">
    <citation type="submission" date="2021-06" db="EMBL/GenBank/DDBJ databases">
        <title>Caerostris extrusa draft genome.</title>
        <authorList>
            <person name="Kono N."/>
            <person name="Arakawa K."/>
        </authorList>
    </citation>
    <scope>NUCLEOTIDE SEQUENCE [LARGE SCALE GENOMIC DNA]</scope>
</reference>
<accession>A0AAV4XRN3</accession>
<dbReference type="AlphaFoldDB" id="A0AAV4XRN3"/>
<keyword evidence="1" id="KW-0548">Nucleotidyltransferase</keyword>
<dbReference type="GO" id="GO:0003964">
    <property type="term" value="F:RNA-directed DNA polymerase activity"/>
    <property type="evidence" value="ECO:0007669"/>
    <property type="project" value="UniProtKB-KW"/>
</dbReference>
<protein>
    <submittedName>
        <fullName evidence="1">Reverse transcriptase domain-containing protein</fullName>
    </submittedName>
</protein>
<sequence>MEKAYDRAWRYGILRDLHAMGFRGNLPIFIQNFLKTRTFNVRIEQLPPYVTGSLFVDDLQISCSSVNMALIERQLRKQ</sequence>
<evidence type="ECO:0000313" key="2">
    <source>
        <dbReference type="Proteomes" id="UP001054945"/>
    </source>
</evidence>
<dbReference type="EMBL" id="BPLR01018066">
    <property type="protein sequence ID" value="GIY96600.1"/>
    <property type="molecule type" value="Genomic_DNA"/>
</dbReference>
<keyword evidence="1" id="KW-0695">RNA-directed DNA polymerase</keyword>
<name>A0AAV4XRN3_CAEEX</name>
<evidence type="ECO:0000313" key="1">
    <source>
        <dbReference type="EMBL" id="GIY96600.1"/>
    </source>
</evidence>
<gene>
    <name evidence="1" type="primary">AVEN_6582_1</name>
    <name evidence="1" type="ORF">CEXT_718381</name>
</gene>